<protein>
    <submittedName>
        <fullName evidence="1">AAA family ATPase</fullName>
    </submittedName>
</protein>
<gene>
    <name evidence="1" type="ORF">H6P80_09365</name>
</gene>
<dbReference type="Proteomes" id="UP000564378">
    <property type="component" value="Unassembled WGS sequence"/>
</dbReference>
<sequence>MKLFGHDSAVSEFRDALDSGKLHHAWLLAGPQGVGKALFADLAAKRVLAQAAAPETLGEGLAVPGGHPTAQLIAAGSHPDLRRLQRLPRERKPDELARNVTVDQVRRIQSLFSTTPSMSDWRTVVIDAIDDLERPAANALLKNLEEPPAKCVFLLVCHSPGRILPTIRSRCRMLKFSRLSDDAMASAIRQAEPDLDPQEITALVGIGGGAPGQALRYAGLEIAALDDTISALIREGDRGNAARSTLAKSLSLKAAQPRYEAFLERAPAAIVAHSKNLRGRALAHAISTWEEARSLAGGAQHLSLDPQGTVFALAGLLASLHEPRP</sequence>
<dbReference type="GO" id="GO:0006261">
    <property type="term" value="P:DNA-templated DNA replication"/>
    <property type="evidence" value="ECO:0007669"/>
    <property type="project" value="TreeGrafter"/>
</dbReference>
<dbReference type="GO" id="GO:0009360">
    <property type="term" value="C:DNA polymerase III complex"/>
    <property type="evidence" value="ECO:0007669"/>
    <property type="project" value="TreeGrafter"/>
</dbReference>
<dbReference type="Pfam" id="PF13177">
    <property type="entry name" value="DNA_pol3_delta2"/>
    <property type="match status" value="1"/>
</dbReference>
<dbReference type="PANTHER" id="PTHR11669">
    <property type="entry name" value="REPLICATION FACTOR C / DNA POLYMERASE III GAMMA-TAU SUBUNIT"/>
    <property type="match status" value="1"/>
</dbReference>
<dbReference type="SUPFAM" id="SSF52540">
    <property type="entry name" value="P-loop containing nucleoside triphosphate hydrolases"/>
    <property type="match status" value="1"/>
</dbReference>
<dbReference type="InterPro" id="IPR050238">
    <property type="entry name" value="DNA_Rep/Repair_Clamp_Loader"/>
</dbReference>
<evidence type="ECO:0000313" key="1">
    <source>
        <dbReference type="EMBL" id="MBC2777829.1"/>
    </source>
</evidence>
<dbReference type="AlphaFoldDB" id="A0A842HZM5"/>
<dbReference type="RefSeq" id="WP_185801140.1">
    <property type="nucleotide sequence ID" value="NZ_JACJVJ010000002.1"/>
</dbReference>
<comment type="caution">
    <text evidence="1">The sequence shown here is derived from an EMBL/GenBank/DDBJ whole genome shotgun (WGS) entry which is preliminary data.</text>
</comment>
<evidence type="ECO:0000313" key="2">
    <source>
        <dbReference type="Proteomes" id="UP000564378"/>
    </source>
</evidence>
<dbReference type="EMBL" id="JACJVJ010000002">
    <property type="protein sequence ID" value="MBC2777829.1"/>
    <property type="molecule type" value="Genomic_DNA"/>
</dbReference>
<dbReference type="Gene3D" id="3.40.50.300">
    <property type="entry name" value="P-loop containing nucleotide triphosphate hydrolases"/>
    <property type="match status" value="1"/>
</dbReference>
<dbReference type="PANTHER" id="PTHR11669:SF8">
    <property type="entry name" value="DNA POLYMERASE III SUBUNIT DELTA"/>
    <property type="match status" value="1"/>
</dbReference>
<accession>A0A842HZM5</accession>
<proteinExistence type="predicted"/>
<name>A0A842HZM5_9SPHN</name>
<dbReference type="InterPro" id="IPR027417">
    <property type="entry name" value="P-loop_NTPase"/>
</dbReference>
<keyword evidence="2" id="KW-1185">Reference proteome</keyword>
<organism evidence="1 2">
    <name type="scientific">Parasphingopyxis marina</name>
    <dbReference type="NCBI Taxonomy" id="2761622"/>
    <lineage>
        <taxon>Bacteria</taxon>
        <taxon>Pseudomonadati</taxon>
        <taxon>Pseudomonadota</taxon>
        <taxon>Alphaproteobacteria</taxon>
        <taxon>Sphingomonadales</taxon>
        <taxon>Sphingomonadaceae</taxon>
        <taxon>Parasphingopyxis</taxon>
    </lineage>
</organism>
<reference evidence="1 2" key="1">
    <citation type="submission" date="2020-08" db="EMBL/GenBank/DDBJ databases">
        <title>Draft genome sequence of Parasphingopyxis sp. GrpM-11.</title>
        <authorList>
            <person name="Oh J."/>
            <person name="Roh D.-H."/>
        </authorList>
    </citation>
    <scope>NUCLEOTIDE SEQUENCE [LARGE SCALE GENOMIC DNA]</scope>
    <source>
        <strain evidence="1 2">GrpM-11</strain>
    </source>
</reference>